<proteinExistence type="predicted"/>
<evidence type="ECO:0000256" key="1">
    <source>
        <dbReference type="SAM" id="MobiDB-lite"/>
    </source>
</evidence>
<reference evidence="2" key="1">
    <citation type="submission" date="2018-06" db="EMBL/GenBank/DDBJ databases">
        <authorList>
            <person name="Zhirakovskaya E."/>
        </authorList>
    </citation>
    <scope>NUCLEOTIDE SEQUENCE</scope>
</reference>
<protein>
    <submittedName>
        <fullName evidence="2">Uncharacterized protein</fullName>
    </submittedName>
</protein>
<feature type="compositionally biased region" description="Basic residues" evidence="1">
    <location>
        <begin position="1"/>
        <end position="11"/>
    </location>
</feature>
<name>A0A3B0Y775_9ZZZZ</name>
<organism evidence="2">
    <name type="scientific">hydrothermal vent metagenome</name>
    <dbReference type="NCBI Taxonomy" id="652676"/>
    <lineage>
        <taxon>unclassified sequences</taxon>
        <taxon>metagenomes</taxon>
        <taxon>ecological metagenomes</taxon>
    </lineage>
</organism>
<dbReference type="EMBL" id="UOFJ01000483">
    <property type="protein sequence ID" value="VAW70019.1"/>
    <property type="molecule type" value="Genomic_DNA"/>
</dbReference>
<sequence>MKKSKIKKTPGKGRGPLARKVIDSAREELQRKVTNLDNWRDGKLQSEEYQKSIASEKTLSDLDPLHALYMYCQNHLSVLIEQISELPALHKLADRYAKSNEEYMPSGPPMSPLTSSYFTCWGSFDLSSSGAKKETLCTIATDFCKYINPDHDQIEIFEEMQNSHMGLYEHEGTTGKYINFRELITDKKIKAISPGGYMGTRGEIWLARIFPPLFNSFNYSVVFTTPYILGKLGDDDAFVPLVKNDWLSYFDRNLGKTKIKDREAAYYSLMKYGLSENYWNEYIFMSYRNHSSSMILLEGFPDVPSSLPHGHLY</sequence>
<feature type="region of interest" description="Disordered" evidence="1">
    <location>
        <begin position="1"/>
        <end position="20"/>
    </location>
</feature>
<accession>A0A3B0Y775</accession>
<dbReference type="AlphaFoldDB" id="A0A3B0Y775"/>
<gene>
    <name evidence="2" type="ORF">MNBD_GAMMA10-1995</name>
</gene>
<evidence type="ECO:0000313" key="2">
    <source>
        <dbReference type="EMBL" id="VAW70019.1"/>
    </source>
</evidence>